<name>A0ABP1IKS7_9EUKA</name>
<feature type="domain" description="SMC hinge" evidence="3">
    <location>
        <begin position="428"/>
        <end position="552"/>
    </location>
</feature>
<dbReference type="CDD" id="cd00267">
    <property type="entry name" value="ABC_ATPase"/>
    <property type="match status" value="1"/>
</dbReference>
<proteinExistence type="predicted"/>
<keyword evidence="5" id="KW-1185">Reference proteome</keyword>
<dbReference type="Proteomes" id="UP001642409">
    <property type="component" value="Unassembled WGS sequence"/>
</dbReference>
<evidence type="ECO:0000259" key="3">
    <source>
        <dbReference type="SMART" id="SM00968"/>
    </source>
</evidence>
<dbReference type="Pfam" id="PF02463">
    <property type="entry name" value="SMC_N"/>
    <property type="match status" value="1"/>
</dbReference>
<evidence type="ECO:0000256" key="1">
    <source>
        <dbReference type="ARBA" id="ARBA00023054"/>
    </source>
</evidence>
<evidence type="ECO:0000313" key="5">
    <source>
        <dbReference type="Proteomes" id="UP001642409"/>
    </source>
</evidence>
<dbReference type="Pfam" id="PF06470">
    <property type="entry name" value="SMC_hinge"/>
    <property type="match status" value="1"/>
</dbReference>
<dbReference type="SMART" id="SM00968">
    <property type="entry name" value="SMC_hinge"/>
    <property type="match status" value="1"/>
</dbReference>
<evidence type="ECO:0000313" key="4">
    <source>
        <dbReference type="EMBL" id="CAL6018283.1"/>
    </source>
</evidence>
<dbReference type="Gene3D" id="3.30.70.1620">
    <property type="match status" value="1"/>
</dbReference>
<dbReference type="PANTHER" id="PTHR43977">
    <property type="entry name" value="STRUCTURAL MAINTENANCE OF CHROMOSOMES PROTEIN 3"/>
    <property type="match status" value="1"/>
</dbReference>
<dbReference type="InterPro" id="IPR010935">
    <property type="entry name" value="SMC_hinge"/>
</dbReference>
<feature type="coiled-coil region" evidence="2">
    <location>
        <begin position="132"/>
        <end position="344"/>
    </location>
</feature>
<reference evidence="4 5" key="1">
    <citation type="submission" date="2024-07" db="EMBL/GenBank/DDBJ databases">
        <authorList>
            <person name="Akdeniz Z."/>
        </authorList>
    </citation>
    <scope>NUCLEOTIDE SEQUENCE [LARGE SCALE GENOMIC DNA]</scope>
</reference>
<dbReference type="InterPro" id="IPR036277">
    <property type="entry name" value="SMC_hinge_sf"/>
</dbReference>
<protein>
    <submittedName>
        <fullName evidence="4">SMC3_protein</fullName>
    </submittedName>
</protein>
<gene>
    <name evidence="4" type="ORF">HINF_LOCUS26393</name>
</gene>
<feature type="coiled-coil region" evidence="2">
    <location>
        <begin position="645"/>
        <end position="715"/>
    </location>
</feature>
<dbReference type="Gene3D" id="1.20.1060.20">
    <property type="match status" value="1"/>
</dbReference>
<dbReference type="Gene3D" id="3.40.50.300">
    <property type="entry name" value="P-loop containing nucleotide triphosphate hydrolases"/>
    <property type="match status" value="2"/>
</dbReference>
<feature type="coiled-coil region" evidence="2">
    <location>
        <begin position="857"/>
        <end position="884"/>
    </location>
</feature>
<evidence type="ECO:0000256" key="2">
    <source>
        <dbReference type="SAM" id="Coils"/>
    </source>
</evidence>
<sequence>MLSQVNLSNFKQFGQAEAQFTPGLNAIIGRNGEGKSNLLHAIRLVSNCSDSIENCIQTTENVNRAEIHAKLNDQTISRIITEHSSQFVQNNKQIAQNKVEYPVLIIEQSKTDQLAKMSKQQLFEEFQQTVGIKNYETKRQNVAQQLEATKKKRVEAEELLEDYENKVLQVKEQAEEYEQFLQIQNSIKEIETKIKTIEMEEIQQILDQEENEKTQLQQAYEEVGTNIQVTIEQHKNINTQIEEAQQNLSESTLKVEQIRAHIQKLIDINYQEEQQEEQKELNIDTLNQQLSEVEQELTNKVYELENLKIKQTNIQKQRTQDEIMNEIADKQQQLQEQTQQVEQLHPEAMDIQIKEHTEQIKALLTQLQQPDSSIYSIKQSLNNLIFKRERFERKSQENTFQQNKSLNELFQQYPQKFTAPIKYLQQMPGYKGLFGEMITVDESLYTVIQNAAGGLLFNVIVETTDAALKMVEQLKQLSIQHDELKGAKVNMIIMEEFQGKQALSFQSQIQSQESAMPLSQVIKYDDCMQGIIDNYLGRVLLVRSFSLANELSQQFSCDCYTIEGDCVLQSGLVNAGYHSNTRVKMFQQYILHKQEGLTIQQQIKSLDTEQILLQEQLGQIQSDVLKVEQSNLKINSEVDYKQKQVNDLKLKRHEIESQKSEALSKQKTLTQQIRNLEQLTQSSQHEDPVLIGQQIRSFEKQIDELLVEQSQLNMQIKSFYKRRVDEQVYEHAQFKRATLQLFGFDQQIQQQLRVLLQNSESILFSYQQSLSQLLAQEQQLKQQITQSKSKLSDITNDLSEISSSIFVKQQLIIQIQKLILNQPTQASTQHSKTQLQTQLSVWNQKLKQFGPTNALVFDTFQLQKEKLEENQQKLTEIKKTEREVETCFTVLEQKHKTEVETNFLIVNNKFKQIFQFLTQKKGELQLKNKEINVKTDFGPHFQELSGGQLAVTSLALILAFNSTEQFGILLLDEPDSNLDMGARERLSQLLQQKCEQESSQIIFTSFKKEMVEKADNILMVRNGEIVVVEDIEDIEEGVWA</sequence>
<dbReference type="SUPFAM" id="SSF75553">
    <property type="entry name" value="Smc hinge domain"/>
    <property type="match status" value="1"/>
</dbReference>
<dbReference type="SUPFAM" id="SSF52540">
    <property type="entry name" value="P-loop containing nucleoside triphosphate hydrolases"/>
    <property type="match status" value="1"/>
</dbReference>
<comment type="caution">
    <text evidence="4">The sequence shown here is derived from an EMBL/GenBank/DDBJ whole genome shotgun (WGS) entry which is preliminary data.</text>
</comment>
<feature type="coiled-coil region" evidence="2">
    <location>
        <begin position="770"/>
        <end position="797"/>
    </location>
</feature>
<dbReference type="InterPro" id="IPR027417">
    <property type="entry name" value="P-loop_NTPase"/>
</dbReference>
<organism evidence="4 5">
    <name type="scientific">Hexamita inflata</name>
    <dbReference type="NCBI Taxonomy" id="28002"/>
    <lineage>
        <taxon>Eukaryota</taxon>
        <taxon>Metamonada</taxon>
        <taxon>Diplomonadida</taxon>
        <taxon>Hexamitidae</taxon>
        <taxon>Hexamitinae</taxon>
        <taxon>Hexamita</taxon>
    </lineage>
</organism>
<accession>A0ABP1IKS7</accession>
<keyword evidence="1 2" id="KW-0175">Coiled coil</keyword>
<dbReference type="InterPro" id="IPR003395">
    <property type="entry name" value="RecF/RecN/SMC_N"/>
</dbReference>
<dbReference type="EMBL" id="CAXDID020000080">
    <property type="protein sequence ID" value="CAL6018283.1"/>
    <property type="molecule type" value="Genomic_DNA"/>
</dbReference>